<dbReference type="GO" id="GO:0008045">
    <property type="term" value="P:motor neuron axon guidance"/>
    <property type="evidence" value="ECO:0007669"/>
    <property type="project" value="TreeGrafter"/>
</dbReference>
<name>A0A9D4P908_DERFA</name>
<keyword evidence="2" id="KW-0964">Secreted</keyword>
<dbReference type="PANTHER" id="PTHR10574">
    <property type="entry name" value="NETRIN/LAMININ-RELATED"/>
    <property type="match status" value="1"/>
</dbReference>
<feature type="domain" description="Laminin EGF-like" evidence="10">
    <location>
        <begin position="312"/>
        <end position="367"/>
    </location>
</feature>
<dbReference type="FunFam" id="2.10.25.10:FF:000048">
    <property type="entry name" value="Netrin 3"/>
    <property type="match status" value="1"/>
</dbReference>
<evidence type="ECO:0000259" key="10">
    <source>
        <dbReference type="PROSITE" id="PS50027"/>
    </source>
</evidence>
<dbReference type="CDD" id="cd03579">
    <property type="entry name" value="NTR_netrin-1_like"/>
    <property type="match status" value="1"/>
</dbReference>
<dbReference type="InterPro" id="IPR008993">
    <property type="entry name" value="TIMP-like_OB-fold"/>
</dbReference>
<organism evidence="13">
    <name type="scientific">Dermatophagoides farinae</name>
    <name type="common">American house dust mite</name>
    <dbReference type="NCBI Taxonomy" id="6954"/>
    <lineage>
        <taxon>Eukaryota</taxon>
        <taxon>Metazoa</taxon>
        <taxon>Ecdysozoa</taxon>
        <taxon>Arthropoda</taxon>
        <taxon>Chelicerata</taxon>
        <taxon>Arachnida</taxon>
        <taxon>Acari</taxon>
        <taxon>Acariformes</taxon>
        <taxon>Sarcoptiformes</taxon>
        <taxon>Astigmata</taxon>
        <taxon>Psoroptidia</taxon>
        <taxon>Analgoidea</taxon>
        <taxon>Pyroglyphidae</taxon>
        <taxon>Dermatophagoidinae</taxon>
        <taxon>Dermatophagoides</taxon>
    </lineage>
</organism>
<keyword evidence="5 8" id="KW-1015">Disulfide bond</keyword>
<feature type="region of interest" description="Disordered" evidence="9">
    <location>
        <begin position="221"/>
        <end position="289"/>
    </location>
</feature>
<evidence type="ECO:0000259" key="11">
    <source>
        <dbReference type="PROSITE" id="PS50189"/>
    </source>
</evidence>
<evidence type="ECO:0000313" key="13">
    <source>
        <dbReference type="EMBL" id="KAH7646307.1"/>
    </source>
</evidence>
<feature type="disulfide bond" evidence="8">
    <location>
        <begin position="333"/>
        <end position="342"/>
    </location>
</feature>
<evidence type="ECO:0000256" key="6">
    <source>
        <dbReference type="ARBA" id="ARBA00023180"/>
    </source>
</evidence>
<dbReference type="GO" id="GO:0009888">
    <property type="term" value="P:tissue development"/>
    <property type="evidence" value="ECO:0007669"/>
    <property type="project" value="TreeGrafter"/>
</dbReference>
<dbReference type="GO" id="GO:0005576">
    <property type="term" value="C:extracellular region"/>
    <property type="evidence" value="ECO:0007669"/>
    <property type="project" value="UniProtKB-SubCell"/>
</dbReference>
<feature type="domain" description="Laminin EGF-like" evidence="10">
    <location>
        <begin position="431"/>
        <end position="480"/>
    </location>
</feature>
<dbReference type="GO" id="GO:0009887">
    <property type="term" value="P:animal organ morphogenesis"/>
    <property type="evidence" value="ECO:0007669"/>
    <property type="project" value="TreeGrafter"/>
</dbReference>
<dbReference type="Pfam" id="PF01759">
    <property type="entry name" value="NTR"/>
    <property type="match status" value="1"/>
</dbReference>
<dbReference type="InterPro" id="IPR018933">
    <property type="entry name" value="Netrin_module_non-TIMP"/>
</dbReference>
<dbReference type="Proteomes" id="UP000828236">
    <property type="component" value="Unassembled WGS sequence"/>
</dbReference>
<dbReference type="Gene3D" id="2.60.120.260">
    <property type="entry name" value="Galactose-binding domain-like"/>
    <property type="match status" value="1"/>
</dbReference>
<evidence type="ECO:0000256" key="5">
    <source>
        <dbReference type="ARBA" id="ARBA00023157"/>
    </source>
</evidence>
<proteinExistence type="predicted"/>
<dbReference type="InterPro" id="IPR001134">
    <property type="entry name" value="Netrin_domain"/>
</dbReference>
<dbReference type="PROSITE" id="PS50189">
    <property type="entry name" value="NTR"/>
    <property type="match status" value="1"/>
</dbReference>
<evidence type="ECO:0000256" key="4">
    <source>
        <dbReference type="ARBA" id="ARBA00022737"/>
    </source>
</evidence>
<feature type="compositionally biased region" description="Acidic residues" evidence="9">
    <location>
        <begin position="247"/>
        <end position="267"/>
    </location>
</feature>
<gene>
    <name evidence="13" type="ORF">HUG17_1845</name>
</gene>
<evidence type="ECO:0000256" key="9">
    <source>
        <dbReference type="SAM" id="MobiDB-lite"/>
    </source>
</evidence>
<feature type="disulfide bond" evidence="8">
    <location>
        <begin position="314"/>
        <end position="331"/>
    </location>
</feature>
<feature type="disulfide bond" evidence="8">
    <location>
        <begin position="464"/>
        <end position="478"/>
    </location>
</feature>
<dbReference type="SMART" id="SM00643">
    <property type="entry name" value="C345C"/>
    <property type="match status" value="1"/>
</dbReference>
<dbReference type="GO" id="GO:0044295">
    <property type="term" value="C:axonal growth cone"/>
    <property type="evidence" value="ECO:0007669"/>
    <property type="project" value="UniProtKB-ARBA"/>
</dbReference>
<dbReference type="GO" id="GO:0008347">
    <property type="term" value="P:glial cell migration"/>
    <property type="evidence" value="ECO:0007669"/>
    <property type="project" value="UniProtKB-ARBA"/>
</dbReference>
<dbReference type="SMART" id="SM00136">
    <property type="entry name" value="LamNT"/>
    <property type="match status" value="1"/>
</dbReference>
<evidence type="ECO:0000256" key="3">
    <source>
        <dbReference type="ARBA" id="ARBA00022729"/>
    </source>
</evidence>
<dbReference type="InterPro" id="IPR008211">
    <property type="entry name" value="Laminin_N"/>
</dbReference>
<dbReference type="InterPro" id="IPR002049">
    <property type="entry name" value="LE_dom"/>
</dbReference>
<dbReference type="CDD" id="cd00055">
    <property type="entry name" value="EGF_Lam"/>
    <property type="match status" value="3"/>
</dbReference>
<keyword evidence="3" id="KW-0732">Signal</keyword>
<comment type="subcellular location">
    <subcellularLocation>
        <location evidence="1">Secreted</location>
    </subcellularLocation>
</comment>
<keyword evidence="7 8" id="KW-0424">Laminin EGF-like domain</keyword>
<evidence type="ECO:0000256" key="2">
    <source>
        <dbReference type="ARBA" id="ARBA00022525"/>
    </source>
</evidence>
<feature type="domain" description="Laminin N-terminal" evidence="12">
    <location>
        <begin position="13"/>
        <end position="311"/>
    </location>
</feature>
<dbReference type="PROSITE" id="PS50027">
    <property type="entry name" value="EGF_LAM_2"/>
    <property type="match status" value="2"/>
</dbReference>
<dbReference type="PROSITE" id="PS51117">
    <property type="entry name" value="LAMININ_NTER"/>
    <property type="match status" value="1"/>
</dbReference>
<feature type="domain" description="NTR" evidence="11">
    <location>
        <begin position="508"/>
        <end position="635"/>
    </location>
</feature>
<dbReference type="Pfam" id="PF00053">
    <property type="entry name" value="EGF_laminin"/>
    <property type="match status" value="2"/>
</dbReference>
<sequence length="640" mass="72617">MVLKLCVCVFIGNPKRCIPDFVNAAFGKEVEVSSECGERPTRHCFMMTNDQDQLIRNCQLCDQNDYRYSHPASYLTDLNNPHNLTCWMSEPFTNHHQNVTAILRLGKKYELTYISLQFCDMKPDSMAILKSMDYGETWHPFQYYSSQCRKVYGRQNRAAITKANEQEPLCADSNTEPISGSRVAFSTLEGRPSAYDFDNSPVLQDWVTATDIKIVFNRLSTMDSPSPSIQNDQPSHEIKFSGKSNENDDDDDDDDDVDADEDDDVDGGDNKDNNNNSSNRTKINPVGGNDDSGALADSIFYAVSDLAVGGRCKCNGHASRCIEDSEGQLICDCKHNTAGRDCEKCKSFYFDQPWARATSQEALECQPCNCNHHARKCRFNMELYKLSGRKSGGVCLNCRHNTAGRHCHYCKEGYYRDSSKPISHRKACRACDCHPVGSSGRTCNITSGQCQCKPGVTGTGCNRCAKGYQQSRSPIQPCIKIPQNNEINFISSETSQEDEESTSSENSCLECRLSTKRINMLKYCSKDFAIQANVISRETIGDWIRFTIQIGHVFKHGNIRLKKPIDYLWVPMADFSCKCPKLKIKHTYLILGTYQKETLQSYRLIADRNSIVIDWGDEWHERIRRFQKRQLKGKCKMELE</sequence>
<evidence type="ECO:0000256" key="8">
    <source>
        <dbReference type="PROSITE-ProRule" id="PRU00460"/>
    </source>
</evidence>
<keyword evidence="4" id="KW-0677">Repeat</keyword>
<reference evidence="13" key="2">
    <citation type="journal article" date="2021" name="World Allergy Organ. J.">
        <title>Chromosome-level assembly of Dermatophagoides farinae genome and transcriptome reveals two novel allergens Der f 37 and Der f 39.</title>
        <authorList>
            <person name="Chen J."/>
            <person name="Cai Z."/>
            <person name="Fan D."/>
            <person name="Hu J."/>
            <person name="Hou Y."/>
            <person name="He Y."/>
            <person name="Zhang Z."/>
            <person name="Zhao Z."/>
            <person name="Gao P."/>
            <person name="Hu W."/>
            <person name="Sun J."/>
            <person name="Li J."/>
            <person name="Ji K."/>
        </authorList>
    </citation>
    <scope>NUCLEOTIDE SEQUENCE</scope>
    <source>
        <strain evidence="13">JKM2019</strain>
    </source>
</reference>
<dbReference type="GO" id="GO:0070983">
    <property type="term" value="P:dendrite guidance"/>
    <property type="evidence" value="ECO:0007669"/>
    <property type="project" value="UniProtKB-ARBA"/>
</dbReference>
<evidence type="ECO:0000256" key="7">
    <source>
        <dbReference type="ARBA" id="ARBA00023292"/>
    </source>
</evidence>
<reference evidence="13" key="1">
    <citation type="submission" date="2020-06" db="EMBL/GenBank/DDBJ databases">
        <authorList>
            <person name="Ji K."/>
            <person name="Li J."/>
        </authorList>
    </citation>
    <scope>NUCLEOTIDE SEQUENCE</scope>
    <source>
        <strain evidence="13">JKM2019</strain>
        <tissue evidence="13">Whole body</tissue>
    </source>
</reference>
<feature type="disulfide bond" evidence="8">
    <location>
        <begin position="431"/>
        <end position="443"/>
    </location>
</feature>
<dbReference type="EMBL" id="SDOV01000001">
    <property type="protein sequence ID" value="KAH7646307.1"/>
    <property type="molecule type" value="Genomic_DNA"/>
</dbReference>
<comment type="caution">
    <text evidence="8">Lacks conserved residue(s) required for the propagation of feature annotation.</text>
</comment>
<dbReference type="Gene3D" id="2.40.50.120">
    <property type="match status" value="1"/>
</dbReference>
<dbReference type="PROSITE" id="PS01248">
    <property type="entry name" value="EGF_LAM_1"/>
    <property type="match status" value="1"/>
</dbReference>
<dbReference type="Pfam" id="PF24973">
    <property type="entry name" value="EGF_LMN_ATRN"/>
    <property type="match status" value="1"/>
</dbReference>
<dbReference type="InterPro" id="IPR056863">
    <property type="entry name" value="LMN_ATRN_NET-like_EGF"/>
</dbReference>
<dbReference type="SUPFAM" id="SSF50242">
    <property type="entry name" value="TIMP-like"/>
    <property type="match status" value="1"/>
</dbReference>
<dbReference type="SUPFAM" id="SSF57196">
    <property type="entry name" value="EGF/Laminin"/>
    <property type="match status" value="3"/>
</dbReference>
<dbReference type="Gene3D" id="2.10.25.10">
    <property type="entry name" value="Laminin"/>
    <property type="match status" value="2"/>
</dbReference>
<dbReference type="PANTHER" id="PTHR10574:SF365">
    <property type="entry name" value="NETRIN-A-RELATED"/>
    <property type="match status" value="1"/>
</dbReference>
<dbReference type="FunFam" id="2.10.25.10:FF:000081">
    <property type="entry name" value="Netrin 1"/>
    <property type="match status" value="1"/>
</dbReference>
<dbReference type="InterPro" id="IPR050440">
    <property type="entry name" value="Laminin/Netrin_ECM"/>
</dbReference>
<dbReference type="GO" id="GO:0005604">
    <property type="term" value="C:basement membrane"/>
    <property type="evidence" value="ECO:0007669"/>
    <property type="project" value="TreeGrafter"/>
</dbReference>
<evidence type="ECO:0000259" key="12">
    <source>
        <dbReference type="PROSITE" id="PS51117"/>
    </source>
</evidence>
<feature type="disulfide bond" evidence="8">
    <location>
        <begin position="433"/>
        <end position="450"/>
    </location>
</feature>
<dbReference type="Pfam" id="PF00055">
    <property type="entry name" value="Laminin_N"/>
    <property type="match status" value="1"/>
</dbReference>
<comment type="caution">
    <text evidence="13">The sequence shown here is derived from an EMBL/GenBank/DDBJ whole genome shotgun (WGS) entry which is preliminary data.</text>
</comment>
<feature type="disulfide bond" evidence="8">
    <location>
        <begin position="452"/>
        <end position="461"/>
    </location>
</feature>
<protein>
    <submittedName>
        <fullName evidence="13">Netrin-1-like</fullName>
    </submittedName>
</protein>
<accession>A0A9D4P908</accession>
<dbReference type="AlphaFoldDB" id="A0A9D4P908"/>
<evidence type="ECO:0000256" key="1">
    <source>
        <dbReference type="ARBA" id="ARBA00004613"/>
    </source>
</evidence>
<dbReference type="GO" id="GO:2000289">
    <property type="term" value="P:regulation of photoreceptor cell axon guidance"/>
    <property type="evidence" value="ECO:0007669"/>
    <property type="project" value="UniProtKB-ARBA"/>
</dbReference>
<dbReference type="SMART" id="SM00180">
    <property type="entry name" value="EGF_Lam"/>
    <property type="match status" value="3"/>
</dbReference>
<keyword evidence="6" id="KW-0325">Glycoprotein</keyword>
<feature type="compositionally biased region" description="Polar residues" evidence="9">
    <location>
        <begin position="221"/>
        <end position="233"/>
    </location>
</feature>